<dbReference type="PANTHER" id="PTHR33144">
    <property type="entry name" value="OS10G0409366 PROTEIN-RELATED"/>
    <property type="match status" value="1"/>
</dbReference>
<dbReference type="InterPro" id="IPR004252">
    <property type="entry name" value="Probable_transposase_24"/>
</dbReference>
<organism evidence="2 4">
    <name type="scientific">Spinacia oleracea</name>
    <name type="common">Spinach</name>
    <dbReference type="NCBI Taxonomy" id="3562"/>
    <lineage>
        <taxon>Eukaryota</taxon>
        <taxon>Viridiplantae</taxon>
        <taxon>Streptophyta</taxon>
        <taxon>Embryophyta</taxon>
        <taxon>Tracheophyta</taxon>
        <taxon>Spermatophyta</taxon>
        <taxon>Magnoliopsida</taxon>
        <taxon>eudicotyledons</taxon>
        <taxon>Gunneridae</taxon>
        <taxon>Pentapetalae</taxon>
        <taxon>Caryophyllales</taxon>
        <taxon>Chenopodiaceae</taxon>
        <taxon>Chenopodioideae</taxon>
        <taxon>Anserineae</taxon>
        <taxon>Spinacia</taxon>
    </lineage>
</organism>
<reference evidence="2" key="1">
    <citation type="journal article" date="2021" name="Nat. Commun.">
        <title>Genomic analyses provide insights into spinach domestication and the genetic basis of agronomic traits.</title>
        <authorList>
            <person name="Cai X."/>
            <person name="Sun X."/>
            <person name="Xu C."/>
            <person name="Sun H."/>
            <person name="Wang X."/>
            <person name="Ge C."/>
            <person name="Zhang Z."/>
            <person name="Wang Q."/>
            <person name="Fei Z."/>
            <person name="Jiao C."/>
            <person name="Wang Q."/>
        </authorList>
    </citation>
    <scope>NUCLEOTIDE SEQUENCE [LARGE SCALE GENOMIC DNA]</scope>
    <source>
        <strain evidence="2">cv. Varoflay</strain>
    </source>
</reference>
<dbReference type="GeneID" id="130459371"/>
<keyword evidence="2" id="KW-1185">Reference proteome</keyword>
<feature type="region of interest" description="Disordered" evidence="1">
    <location>
        <begin position="107"/>
        <end position="128"/>
    </location>
</feature>
<feature type="region of interest" description="Disordered" evidence="1">
    <location>
        <begin position="255"/>
        <end position="288"/>
    </location>
</feature>
<name>A0ABM3QH47_SPIOL</name>
<evidence type="ECO:0000313" key="3">
    <source>
        <dbReference type="RefSeq" id="XP_056682687.1"/>
    </source>
</evidence>
<evidence type="ECO:0000313" key="2">
    <source>
        <dbReference type="Proteomes" id="UP000813463"/>
    </source>
</evidence>
<feature type="compositionally biased region" description="Basic and acidic residues" evidence="1">
    <location>
        <begin position="107"/>
        <end position="124"/>
    </location>
</feature>
<dbReference type="RefSeq" id="XP_056682687.1">
    <property type="nucleotide sequence ID" value="XM_056826709.1"/>
</dbReference>
<protein>
    <submittedName>
        <fullName evidence="3 4">Uncharacterized protein isoform X1</fullName>
    </submittedName>
</protein>
<accession>A0ABM3QH47</accession>
<dbReference type="RefSeq" id="XP_056682688.1">
    <property type="nucleotide sequence ID" value="XM_056826710.1"/>
</dbReference>
<feature type="compositionally biased region" description="Basic and acidic residues" evidence="1">
    <location>
        <begin position="277"/>
        <end position="288"/>
    </location>
</feature>
<dbReference type="PANTHER" id="PTHR33144:SF35">
    <property type="entry name" value="TRANSPOSASE, PTTA_EN_SPM, PLANT-RELATED"/>
    <property type="match status" value="1"/>
</dbReference>
<evidence type="ECO:0000256" key="1">
    <source>
        <dbReference type="SAM" id="MobiDB-lite"/>
    </source>
</evidence>
<sequence>MGLCFVYEKYIVPEAGRKYAMEAVNTSWRSYKCRFKKNYFYAYATDELRWENKPDTISVPQFQDLLNYWKCEKVEEESKTNSENRLLLNDMHTMGRKGFAILRHELQEQDPDKQEPSQEKVYKESRKRVTGRTYLTNPEKIQENIVKIDALESTQDGEGGTNSKDLISEVIQGPKSKSKSRVPLYGKGMTKSDLKKKGKKSGFLIPEEFLQSMKTKLVHQLAPHVVSMIVSQLQEANPEINIVIPDFVTLSTPKDAASAPRVSEQNGQSGGTSRTINQEHGELNGEEM</sequence>
<dbReference type="Pfam" id="PF03004">
    <property type="entry name" value="Transposase_24"/>
    <property type="match status" value="1"/>
</dbReference>
<feature type="compositionally biased region" description="Polar residues" evidence="1">
    <location>
        <begin position="263"/>
        <end position="276"/>
    </location>
</feature>
<evidence type="ECO:0000313" key="4">
    <source>
        <dbReference type="RefSeq" id="XP_056682688.1"/>
    </source>
</evidence>
<proteinExistence type="predicted"/>
<reference evidence="3 4" key="2">
    <citation type="submission" date="2025-05" db="UniProtKB">
        <authorList>
            <consortium name="RefSeq"/>
        </authorList>
    </citation>
    <scope>IDENTIFICATION</scope>
    <source>
        <tissue evidence="3 4">Leaf</tissue>
    </source>
</reference>
<gene>
    <name evidence="3 4" type="primary">LOC130459371</name>
</gene>
<dbReference type="Proteomes" id="UP000813463">
    <property type="component" value="Chromosome 4"/>
</dbReference>